<accession>A0A7J9HBA3</accession>
<organism evidence="2 3">
    <name type="scientific">Gossypium harknessii</name>
    <dbReference type="NCBI Taxonomy" id="34285"/>
    <lineage>
        <taxon>Eukaryota</taxon>
        <taxon>Viridiplantae</taxon>
        <taxon>Streptophyta</taxon>
        <taxon>Embryophyta</taxon>
        <taxon>Tracheophyta</taxon>
        <taxon>Spermatophyta</taxon>
        <taxon>Magnoliopsida</taxon>
        <taxon>eudicotyledons</taxon>
        <taxon>Gunneridae</taxon>
        <taxon>Pentapetalae</taxon>
        <taxon>rosids</taxon>
        <taxon>malvids</taxon>
        <taxon>Malvales</taxon>
        <taxon>Malvaceae</taxon>
        <taxon>Malvoideae</taxon>
        <taxon>Gossypium</taxon>
    </lineage>
</organism>
<dbReference type="InterPro" id="IPR002156">
    <property type="entry name" value="RNaseH_domain"/>
</dbReference>
<keyword evidence="3" id="KW-1185">Reference proteome</keyword>
<comment type="caution">
    <text evidence="2">The sequence shown here is derived from an EMBL/GenBank/DDBJ whole genome shotgun (WGS) entry which is preliminary data.</text>
</comment>
<dbReference type="Proteomes" id="UP000593560">
    <property type="component" value="Unassembled WGS sequence"/>
</dbReference>
<evidence type="ECO:0000313" key="3">
    <source>
        <dbReference type="Proteomes" id="UP000593560"/>
    </source>
</evidence>
<reference evidence="2 3" key="1">
    <citation type="journal article" date="2019" name="Genome Biol. Evol.">
        <title>Insights into the evolution of the New World diploid cottons (Gossypium, subgenus Houzingenia) based on genome sequencing.</title>
        <authorList>
            <person name="Grover C.E."/>
            <person name="Arick M.A. 2nd"/>
            <person name="Thrash A."/>
            <person name="Conover J.L."/>
            <person name="Sanders W.S."/>
            <person name="Peterson D.G."/>
            <person name="Frelichowski J.E."/>
            <person name="Scheffler J.A."/>
            <person name="Scheffler B.E."/>
            <person name="Wendel J.F."/>
        </authorList>
    </citation>
    <scope>NUCLEOTIDE SEQUENCE [LARGE SCALE GENOMIC DNA]</scope>
    <source>
        <strain evidence="2">0</strain>
        <tissue evidence="2">Leaf</tissue>
    </source>
</reference>
<feature type="non-terminal residue" evidence="2">
    <location>
        <position position="66"/>
    </location>
</feature>
<sequence>MLKILFLTWNKGFQKVEVECDNALLVELLLSGEGASGSLVELWLLHQVLHWKWEIHIRHIPRTLNS</sequence>
<protein>
    <recommendedName>
        <fullName evidence="1">RNase H type-1 domain-containing protein</fullName>
    </recommendedName>
</protein>
<proteinExistence type="predicted"/>
<name>A0A7J9HBA3_9ROSI</name>
<dbReference type="AlphaFoldDB" id="A0A7J9HBA3"/>
<dbReference type="GO" id="GO:0004523">
    <property type="term" value="F:RNA-DNA hybrid ribonuclease activity"/>
    <property type="evidence" value="ECO:0007669"/>
    <property type="project" value="InterPro"/>
</dbReference>
<dbReference type="EMBL" id="JABFAD010000009">
    <property type="protein sequence ID" value="MBA0806684.1"/>
    <property type="molecule type" value="Genomic_DNA"/>
</dbReference>
<dbReference type="GO" id="GO:0003676">
    <property type="term" value="F:nucleic acid binding"/>
    <property type="evidence" value="ECO:0007669"/>
    <property type="project" value="InterPro"/>
</dbReference>
<evidence type="ECO:0000313" key="2">
    <source>
        <dbReference type="EMBL" id="MBA0806684.1"/>
    </source>
</evidence>
<dbReference type="Pfam" id="PF13456">
    <property type="entry name" value="RVT_3"/>
    <property type="match status" value="1"/>
</dbReference>
<gene>
    <name evidence="2" type="ORF">Gohar_022547</name>
</gene>
<evidence type="ECO:0000259" key="1">
    <source>
        <dbReference type="Pfam" id="PF13456"/>
    </source>
</evidence>
<feature type="domain" description="RNase H type-1" evidence="1">
    <location>
        <begin position="6"/>
        <end position="65"/>
    </location>
</feature>